<proteinExistence type="predicted"/>
<dbReference type="RefSeq" id="WP_177199073.1">
    <property type="nucleotide sequence ID" value="NZ_FOOK01000014.1"/>
</dbReference>
<name>A0A1I2NXH1_9BACL</name>
<dbReference type="InterPro" id="IPR019076">
    <property type="entry name" value="Spore_lipoprot_YhcN/YlaJ-like"/>
</dbReference>
<keyword evidence="2" id="KW-0449">Lipoprotein</keyword>
<feature type="signal peptide" evidence="1">
    <location>
        <begin position="1"/>
        <end position="23"/>
    </location>
</feature>
<dbReference type="Proteomes" id="UP000198661">
    <property type="component" value="Unassembled WGS sequence"/>
</dbReference>
<organism evidence="2 3">
    <name type="scientific">Planifilum fulgidum</name>
    <dbReference type="NCBI Taxonomy" id="201973"/>
    <lineage>
        <taxon>Bacteria</taxon>
        <taxon>Bacillati</taxon>
        <taxon>Bacillota</taxon>
        <taxon>Bacilli</taxon>
        <taxon>Bacillales</taxon>
        <taxon>Thermoactinomycetaceae</taxon>
        <taxon>Planifilum</taxon>
    </lineage>
</organism>
<accession>A0A1I2NXH1</accession>
<dbReference type="Pfam" id="PF09580">
    <property type="entry name" value="Spore_YhcN_YlaJ"/>
    <property type="match status" value="1"/>
</dbReference>
<dbReference type="EMBL" id="FOOK01000014">
    <property type="protein sequence ID" value="SFG06317.1"/>
    <property type="molecule type" value="Genomic_DNA"/>
</dbReference>
<reference evidence="2 3" key="1">
    <citation type="submission" date="2016-10" db="EMBL/GenBank/DDBJ databases">
        <authorList>
            <person name="de Groot N.N."/>
        </authorList>
    </citation>
    <scope>NUCLEOTIDE SEQUENCE [LARGE SCALE GENOMIC DNA]</scope>
    <source>
        <strain evidence="2 3">DSM 44945</strain>
    </source>
</reference>
<dbReference type="STRING" id="201973.SAMN04488025_11431"/>
<evidence type="ECO:0000313" key="2">
    <source>
        <dbReference type="EMBL" id="SFG06317.1"/>
    </source>
</evidence>
<protein>
    <submittedName>
        <fullName evidence="2">Sporulation lipoprotein YhcN/YlaJ (Spore_YhcN_YlaJ)</fullName>
    </submittedName>
</protein>
<evidence type="ECO:0000313" key="3">
    <source>
        <dbReference type="Proteomes" id="UP000198661"/>
    </source>
</evidence>
<sequence length="207" mass="23194">MKQRVLALVSCFFISLAAACAPAGQRPETDTDQTLFRDRTGGTPGVYDYVNREAPRGIRMDTQNPVGYIRYRRDNNRNGNRAPNIYVDRNVLARQIAYLVTNQRGIRDATVLVTDDHVFIGLNDVQGKALDSRTLRRIRQTALSVTPRYYRVRIVNDSSLLRRMNEVGTGRARGDLQRLLRDLGDTTLPGVGTPGIIRRPGQPAALD</sequence>
<dbReference type="PROSITE" id="PS51257">
    <property type="entry name" value="PROKAR_LIPOPROTEIN"/>
    <property type="match status" value="1"/>
</dbReference>
<evidence type="ECO:0000256" key="1">
    <source>
        <dbReference type="SAM" id="SignalP"/>
    </source>
</evidence>
<keyword evidence="1" id="KW-0732">Signal</keyword>
<gene>
    <name evidence="2" type="ORF">SAMN04488025_11431</name>
</gene>
<keyword evidence="3" id="KW-1185">Reference proteome</keyword>
<dbReference type="AlphaFoldDB" id="A0A1I2NXH1"/>
<feature type="chain" id="PRO_5011560800" evidence="1">
    <location>
        <begin position="24"/>
        <end position="207"/>
    </location>
</feature>